<dbReference type="GO" id="GO:0030261">
    <property type="term" value="P:chromosome condensation"/>
    <property type="evidence" value="ECO:0007669"/>
    <property type="project" value="TreeGrafter"/>
</dbReference>
<evidence type="ECO:0000313" key="7">
    <source>
        <dbReference type="RefSeq" id="XP_027357356.1"/>
    </source>
</evidence>
<evidence type="ECO:0000256" key="3">
    <source>
        <dbReference type="ARBA" id="ARBA00023242"/>
    </source>
</evidence>
<feature type="compositionally biased region" description="Basic residues" evidence="4">
    <location>
        <begin position="141"/>
        <end position="155"/>
    </location>
</feature>
<reference evidence="7" key="2">
    <citation type="submission" date="2025-08" db="UniProtKB">
        <authorList>
            <consortium name="RefSeq"/>
        </authorList>
    </citation>
    <scope>IDENTIFICATION</scope>
    <source>
        <tissue evidence="7">Young leaves</tissue>
    </source>
</reference>
<dbReference type="InterPro" id="IPR017956">
    <property type="entry name" value="AT_hook_DNA-bd_motif"/>
</dbReference>
<evidence type="ECO:0000259" key="5">
    <source>
        <dbReference type="PROSITE" id="PS51504"/>
    </source>
</evidence>
<organism evidence="6 7">
    <name type="scientific">Abrus precatorius</name>
    <name type="common">Indian licorice</name>
    <name type="synonym">Glycine abrus</name>
    <dbReference type="NCBI Taxonomy" id="3816"/>
    <lineage>
        <taxon>Eukaryota</taxon>
        <taxon>Viridiplantae</taxon>
        <taxon>Streptophyta</taxon>
        <taxon>Embryophyta</taxon>
        <taxon>Tracheophyta</taxon>
        <taxon>Spermatophyta</taxon>
        <taxon>Magnoliopsida</taxon>
        <taxon>eudicotyledons</taxon>
        <taxon>Gunneridae</taxon>
        <taxon>Pentapetalae</taxon>
        <taxon>rosids</taxon>
        <taxon>fabids</taxon>
        <taxon>Fabales</taxon>
        <taxon>Fabaceae</taxon>
        <taxon>Papilionoideae</taxon>
        <taxon>50 kb inversion clade</taxon>
        <taxon>NPAAA clade</taxon>
        <taxon>indigoferoid/millettioid clade</taxon>
        <taxon>Abreae</taxon>
        <taxon>Abrus</taxon>
    </lineage>
</organism>
<feature type="compositionally biased region" description="Gly residues" evidence="4">
    <location>
        <begin position="276"/>
        <end position="289"/>
    </location>
</feature>
<keyword evidence="6" id="KW-1185">Reference proteome</keyword>
<dbReference type="AlphaFoldDB" id="A0A8B8LLU1"/>
<keyword evidence="2" id="KW-0238">DNA-binding</keyword>
<dbReference type="InterPro" id="IPR036390">
    <property type="entry name" value="WH_DNA-bd_sf"/>
</dbReference>
<feature type="region of interest" description="Disordered" evidence="4">
    <location>
        <begin position="94"/>
        <end position="117"/>
    </location>
</feature>
<evidence type="ECO:0000313" key="6">
    <source>
        <dbReference type="Proteomes" id="UP000694853"/>
    </source>
</evidence>
<dbReference type="GO" id="GO:0005730">
    <property type="term" value="C:nucleolus"/>
    <property type="evidence" value="ECO:0007669"/>
    <property type="project" value="TreeGrafter"/>
</dbReference>
<dbReference type="KEGG" id="aprc:113866754"/>
<dbReference type="CDD" id="cd00073">
    <property type="entry name" value="H15"/>
    <property type="match status" value="1"/>
</dbReference>
<dbReference type="PROSITE" id="PS51504">
    <property type="entry name" value="H15"/>
    <property type="match status" value="1"/>
</dbReference>
<keyword evidence="3" id="KW-0539">Nucleus</keyword>
<dbReference type="GO" id="GO:0006334">
    <property type="term" value="P:nucleosome assembly"/>
    <property type="evidence" value="ECO:0007669"/>
    <property type="project" value="InterPro"/>
</dbReference>
<dbReference type="FunFam" id="1.10.10.10:FF:000637">
    <property type="entry name" value="Histone H1.2"/>
    <property type="match status" value="1"/>
</dbReference>
<dbReference type="InterPro" id="IPR036388">
    <property type="entry name" value="WH-like_DNA-bd_sf"/>
</dbReference>
<name>A0A8B8LLU1_ABRPR</name>
<dbReference type="InterPro" id="IPR005818">
    <property type="entry name" value="Histone_H1/H5_H15"/>
</dbReference>
<dbReference type="Gene3D" id="1.10.10.10">
    <property type="entry name" value="Winged helix-like DNA-binding domain superfamily/Winged helix DNA-binding domain"/>
    <property type="match status" value="1"/>
</dbReference>
<evidence type="ECO:0000256" key="1">
    <source>
        <dbReference type="ARBA" id="ARBA00004123"/>
    </source>
</evidence>
<feature type="domain" description="H15" evidence="5">
    <location>
        <begin position="12"/>
        <end position="82"/>
    </location>
</feature>
<evidence type="ECO:0000256" key="4">
    <source>
        <dbReference type="SAM" id="MobiDB-lite"/>
    </source>
</evidence>
<protein>
    <submittedName>
        <fullName evidence="7">Uncharacterized protein LOC113866754</fullName>
    </submittedName>
</protein>
<dbReference type="PRINTS" id="PR00929">
    <property type="entry name" value="ATHOOK"/>
</dbReference>
<reference evidence="6" key="1">
    <citation type="journal article" date="2019" name="Toxins">
        <title>Detection of Abrin-Like and Prepropulchellin-Like Toxin Genes and Transcripts Using Whole Genome Sequencing and Full-Length Transcript Sequencing of Abrus precatorius.</title>
        <authorList>
            <person name="Hovde B.T."/>
            <person name="Daligault H.E."/>
            <person name="Hanschen E.R."/>
            <person name="Kunde Y.A."/>
            <person name="Johnson M.B."/>
            <person name="Starkenburg S.R."/>
            <person name="Johnson S.L."/>
        </authorList>
    </citation>
    <scope>NUCLEOTIDE SEQUENCE [LARGE SCALE GENOMIC DNA]</scope>
</reference>
<evidence type="ECO:0000256" key="2">
    <source>
        <dbReference type="ARBA" id="ARBA00023125"/>
    </source>
</evidence>
<feature type="region of interest" description="Disordered" evidence="4">
    <location>
        <begin position="136"/>
        <end position="233"/>
    </location>
</feature>
<dbReference type="RefSeq" id="XP_027357356.1">
    <property type="nucleotide sequence ID" value="XM_027501555.1"/>
</dbReference>
<dbReference type="OrthoDB" id="1110759at2759"/>
<dbReference type="GeneID" id="113866754"/>
<dbReference type="SMART" id="SM00384">
    <property type="entry name" value="AT_hook"/>
    <property type="match status" value="4"/>
</dbReference>
<feature type="region of interest" description="Disordered" evidence="4">
    <location>
        <begin position="371"/>
        <end position="397"/>
    </location>
</feature>
<proteinExistence type="predicted"/>
<feature type="compositionally biased region" description="Basic residues" evidence="4">
    <location>
        <begin position="200"/>
        <end position="209"/>
    </location>
</feature>
<sequence length="397" mass="43628">MPTAPISARPSNRPSYEEMIYRAIEALKEKNGSSKRAIGKYIDQVYKDQLPSTHSTLLTHHLKRLKNSGFLVMVKKSYKLSRSAHVLATTTFAAPSQASRPKGRPRKVQSQPKVEVPDENMQLKVEPMWLTFGLSDERKQAQGRRRYPTRPKKSIVPREEHFGPTNVAPAQKKRSPRSQSEKTLNLPPKTRSVKGVADKPKRHPGRPPKNHSQATQIPLDPIEPMHSTKLPTQPINGDVVARVALRPRGRPKKNTVVTMAAIIAGAQGQSCRYDHNGGGGQRQGKGGNGLPMQPRKSTGKPVGRPKKGSTSASASQNAANGGLRGKLEHFQSKVKQSVAVLKPHFNKGSPVTVIAAIKELEMLGTMDLNAPLKDEALPQPPKQQQIPLKNQAHARKN</sequence>
<dbReference type="GO" id="GO:0045910">
    <property type="term" value="P:negative regulation of DNA recombination"/>
    <property type="evidence" value="ECO:0007669"/>
    <property type="project" value="TreeGrafter"/>
</dbReference>
<feature type="compositionally biased region" description="Low complexity" evidence="4">
    <location>
        <begin position="308"/>
        <end position="320"/>
    </location>
</feature>
<dbReference type="GO" id="GO:0031492">
    <property type="term" value="F:nucleosomal DNA binding"/>
    <property type="evidence" value="ECO:0007669"/>
    <property type="project" value="TreeGrafter"/>
</dbReference>
<feature type="region of interest" description="Disordered" evidence="4">
    <location>
        <begin position="270"/>
        <end position="320"/>
    </location>
</feature>
<dbReference type="PANTHER" id="PTHR11467:SF29">
    <property type="entry name" value="OS03G0711600 PROTEIN"/>
    <property type="match status" value="1"/>
</dbReference>
<dbReference type="GO" id="GO:0003690">
    <property type="term" value="F:double-stranded DNA binding"/>
    <property type="evidence" value="ECO:0007669"/>
    <property type="project" value="TreeGrafter"/>
</dbReference>
<dbReference type="GO" id="GO:0000786">
    <property type="term" value="C:nucleosome"/>
    <property type="evidence" value="ECO:0007669"/>
    <property type="project" value="InterPro"/>
</dbReference>
<dbReference type="SUPFAM" id="SSF46785">
    <property type="entry name" value="Winged helix' DNA-binding domain"/>
    <property type="match status" value="1"/>
</dbReference>
<dbReference type="Pfam" id="PF00538">
    <property type="entry name" value="Linker_histone"/>
    <property type="match status" value="1"/>
</dbReference>
<comment type="subcellular location">
    <subcellularLocation>
        <location evidence="1">Nucleus</location>
    </subcellularLocation>
</comment>
<dbReference type="PANTHER" id="PTHR11467">
    <property type="entry name" value="HISTONE H1"/>
    <property type="match status" value="1"/>
</dbReference>
<dbReference type="Proteomes" id="UP000694853">
    <property type="component" value="Unplaced"/>
</dbReference>
<dbReference type="SMART" id="SM00526">
    <property type="entry name" value="H15"/>
    <property type="match status" value="1"/>
</dbReference>
<accession>A0A8B8LLU1</accession>
<gene>
    <name evidence="7" type="primary">LOC113866754</name>
</gene>